<evidence type="ECO:0000313" key="2">
    <source>
        <dbReference type="Proteomes" id="UP001597371"/>
    </source>
</evidence>
<dbReference type="EMBL" id="JBHUIJ010000008">
    <property type="protein sequence ID" value="MFD2237380.1"/>
    <property type="molecule type" value="Genomic_DNA"/>
</dbReference>
<reference evidence="2" key="1">
    <citation type="journal article" date="2019" name="Int. J. Syst. Evol. Microbiol.">
        <title>The Global Catalogue of Microorganisms (GCM) 10K type strain sequencing project: providing services to taxonomists for standard genome sequencing and annotation.</title>
        <authorList>
            <consortium name="The Broad Institute Genomics Platform"/>
            <consortium name="The Broad Institute Genome Sequencing Center for Infectious Disease"/>
            <person name="Wu L."/>
            <person name="Ma J."/>
        </authorList>
    </citation>
    <scope>NUCLEOTIDE SEQUENCE [LARGE SCALE GENOMIC DNA]</scope>
    <source>
        <strain evidence="2">ZS-35-S2</strain>
    </source>
</reference>
<accession>A0ABW5CJA5</accession>
<dbReference type="PANTHER" id="PTHR35519">
    <property type="entry name" value="MEMBRANE PROTEINS"/>
    <property type="match status" value="1"/>
</dbReference>
<sequence length="146" mass="16276">MTAADFDRAYFDDATFSHAEKMRRLERLARFAKMMDTAFRIPGTNIRFGADALISLFPAIGDSIAAGMGLVIVNEARKLGLPYTKIARMVGNLGIDALFGAMPVAGTVFDVYFKAHKRNVAIILDHFDYDRDAFYARMKDVTPQKS</sequence>
<comment type="caution">
    <text evidence="1">The sequence shown here is derived from an EMBL/GenBank/DDBJ whole genome shotgun (WGS) entry which is preliminary data.</text>
</comment>
<name>A0ABW5CJA5_9HYPH</name>
<dbReference type="InterPro" id="IPR025187">
    <property type="entry name" value="DUF4112"/>
</dbReference>
<dbReference type="RefSeq" id="WP_209736985.1">
    <property type="nucleotide sequence ID" value="NZ_CP072611.1"/>
</dbReference>
<dbReference type="PANTHER" id="PTHR35519:SF2">
    <property type="entry name" value="PH DOMAIN PROTEIN"/>
    <property type="match status" value="1"/>
</dbReference>
<organism evidence="1 2">
    <name type="scientific">Aureimonas populi</name>
    <dbReference type="NCBI Taxonomy" id="1701758"/>
    <lineage>
        <taxon>Bacteria</taxon>
        <taxon>Pseudomonadati</taxon>
        <taxon>Pseudomonadota</taxon>
        <taxon>Alphaproteobacteria</taxon>
        <taxon>Hyphomicrobiales</taxon>
        <taxon>Aurantimonadaceae</taxon>
        <taxon>Aureimonas</taxon>
    </lineage>
</organism>
<protein>
    <submittedName>
        <fullName evidence="1">DUF4112 domain-containing protein</fullName>
    </submittedName>
</protein>
<gene>
    <name evidence="1" type="ORF">ACFSKQ_07865</name>
</gene>
<dbReference type="Pfam" id="PF13430">
    <property type="entry name" value="DUF4112"/>
    <property type="match status" value="1"/>
</dbReference>
<proteinExistence type="predicted"/>
<keyword evidence="2" id="KW-1185">Reference proteome</keyword>
<dbReference type="Proteomes" id="UP001597371">
    <property type="component" value="Unassembled WGS sequence"/>
</dbReference>
<evidence type="ECO:0000313" key="1">
    <source>
        <dbReference type="EMBL" id="MFD2237380.1"/>
    </source>
</evidence>